<reference evidence="1" key="1">
    <citation type="submission" date="2021-06" db="EMBL/GenBank/DDBJ databases">
        <authorList>
            <person name="Kallberg Y."/>
            <person name="Tangrot J."/>
            <person name="Rosling A."/>
        </authorList>
    </citation>
    <scope>NUCLEOTIDE SEQUENCE</scope>
    <source>
        <strain evidence="1">MA461A</strain>
    </source>
</reference>
<keyword evidence="2" id="KW-1185">Reference proteome</keyword>
<dbReference type="Proteomes" id="UP000789920">
    <property type="component" value="Unassembled WGS sequence"/>
</dbReference>
<evidence type="ECO:0000313" key="2">
    <source>
        <dbReference type="Proteomes" id="UP000789920"/>
    </source>
</evidence>
<accession>A0ACA9S2P4</accession>
<organism evidence="1 2">
    <name type="scientific">Racocetra persica</name>
    <dbReference type="NCBI Taxonomy" id="160502"/>
    <lineage>
        <taxon>Eukaryota</taxon>
        <taxon>Fungi</taxon>
        <taxon>Fungi incertae sedis</taxon>
        <taxon>Mucoromycota</taxon>
        <taxon>Glomeromycotina</taxon>
        <taxon>Glomeromycetes</taxon>
        <taxon>Diversisporales</taxon>
        <taxon>Gigasporaceae</taxon>
        <taxon>Racocetra</taxon>
    </lineage>
</organism>
<gene>
    <name evidence="1" type="ORF">RPERSI_LOCUS25730</name>
</gene>
<sequence length="61" mass="6760">QEHPWNKKKSISIRDSPGQTGTPEKNITTEHNIENNDSLTPTSPRDQVPSNSHTNAGHENS</sequence>
<protein>
    <submittedName>
        <fullName evidence="1">8023_t:CDS:1</fullName>
    </submittedName>
</protein>
<comment type="caution">
    <text evidence="1">The sequence shown here is derived from an EMBL/GenBank/DDBJ whole genome shotgun (WGS) entry which is preliminary data.</text>
</comment>
<feature type="non-terminal residue" evidence="1">
    <location>
        <position position="1"/>
    </location>
</feature>
<proteinExistence type="predicted"/>
<name>A0ACA9S2P4_9GLOM</name>
<evidence type="ECO:0000313" key="1">
    <source>
        <dbReference type="EMBL" id="CAG8822108.1"/>
    </source>
</evidence>
<dbReference type="EMBL" id="CAJVQC010085799">
    <property type="protein sequence ID" value="CAG8822108.1"/>
    <property type="molecule type" value="Genomic_DNA"/>
</dbReference>